<evidence type="ECO:0000313" key="2">
    <source>
        <dbReference type="Proteomes" id="UP000827562"/>
    </source>
</evidence>
<dbReference type="GeneID" id="75692042"/>
<accession>A0AAE7RXC7</accession>
<dbReference type="EMBL" id="MZ130482">
    <property type="protein sequence ID" value="QWM89819.1"/>
    <property type="molecule type" value="Genomic_DNA"/>
</dbReference>
<evidence type="ECO:0000313" key="1">
    <source>
        <dbReference type="EMBL" id="QWM89819.1"/>
    </source>
</evidence>
<dbReference type="Proteomes" id="UP000827562">
    <property type="component" value="Segment"/>
</dbReference>
<organism evidence="1 2">
    <name type="scientific">uncultured phage cr77_1</name>
    <dbReference type="NCBI Taxonomy" id="2986410"/>
    <lineage>
        <taxon>Viruses</taxon>
        <taxon>Duplodnaviria</taxon>
        <taxon>Heunggongvirae</taxon>
        <taxon>Uroviricota</taxon>
        <taxon>Caudoviricetes</taxon>
        <taxon>Crassvirales</taxon>
        <taxon>Suoliviridae</taxon>
        <taxon>Boorivirinae</taxon>
        <taxon>Canhaevirus</taxon>
        <taxon>Canhaevirus faecalis</taxon>
    </lineage>
</organism>
<reference evidence="1 2" key="1">
    <citation type="submission" date="2021-04" db="EMBL/GenBank/DDBJ databases">
        <authorList>
            <person name="Shkoporov A.N."/>
            <person name="Stockdale S.R."/>
            <person name="Guerin E."/>
            <person name="Ross R.P."/>
            <person name="Hill C."/>
        </authorList>
    </citation>
    <scope>NUCLEOTIDE SEQUENCE [LARGE SCALE GENOMIC DNA]</scope>
    <source>
        <strain evidence="2">cr77_1</strain>
    </source>
</reference>
<keyword evidence="2" id="KW-1185">Reference proteome</keyword>
<protein>
    <submittedName>
        <fullName evidence="1">Uncharacterized protein</fullName>
    </submittedName>
</protein>
<proteinExistence type="predicted"/>
<dbReference type="RefSeq" id="YP_010359391.1">
    <property type="nucleotide sequence ID" value="NC_062772.1"/>
</dbReference>
<sequence>MEGQKKLITAVDEQDLNKYLRSRLVEPYLPKDLVEDWSIFGSVVSNVYGPNGILPSEYRNDDLKLWLLHKLQVKALLKYAQWKIFSNIAMLNNRRSTDNVLTRIFVSKLNNLELPKVYSDEIFDNFHLQYVVRKPVFEDYFVIKVLGLPFGYERQECPF</sequence>
<dbReference type="KEGG" id="vg:75692042"/>
<gene>
    <name evidence="1" type="primary">gp_16590</name>
</gene>
<name>A0AAE7RXC7_9CAUD</name>